<keyword evidence="9" id="KW-1185">Reference proteome</keyword>
<keyword evidence="2" id="KW-0378">Hydrolase</keyword>
<dbReference type="AlphaFoldDB" id="G7YTD0"/>
<dbReference type="Gene3D" id="3.40.1620.60">
    <property type="match status" value="1"/>
</dbReference>
<dbReference type="InterPro" id="IPR050439">
    <property type="entry name" value="ADAMTS_ADAMTS-like"/>
</dbReference>
<dbReference type="GO" id="GO:0046872">
    <property type="term" value="F:metal ion binding"/>
    <property type="evidence" value="ECO:0007669"/>
    <property type="project" value="UniProtKB-KW"/>
</dbReference>
<dbReference type="SUPFAM" id="SSF55486">
    <property type="entry name" value="Metalloproteases ('zincins'), catalytic domain"/>
    <property type="match status" value="1"/>
</dbReference>
<evidence type="ECO:0000256" key="1">
    <source>
        <dbReference type="ARBA" id="ARBA00022723"/>
    </source>
</evidence>
<evidence type="ECO:0000256" key="4">
    <source>
        <dbReference type="ARBA" id="ARBA00023157"/>
    </source>
</evidence>
<dbReference type="InterPro" id="IPR041645">
    <property type="entry name" value="ADAMTS_CR_2"/>
</dbReference>
<evidence type="ECO:0000256" key="6">
    <source>
        <dbReference type="SAM" id="MobiDB-lite"/>
    </source>
</evidence>
<dbReference type="PANTHER" id="PTHR13723:SF305">
    <property type="entry name" value="PROTEIN MADD-4"/>
    <property type="match status" value="1"/>
</dbReference>
<dbReference type="Gene3D" id="3.40.390.10">
    <property type="entry name" value="Collagenase (Catalytic Domain)"/>
    <property type="match status" value="2"/>
</dbReference>
<accession>G7YTD0</accession>
<protein>
    <submittedName>
        <fullName evidence="8">A disintegrin and metalloproteinase with thrombospondin motifs 15</fullName>
    </submittedName>
</protein>
<evidence type="ECO:0000256" key="5">
    <source>
        <dbReference type="ARBA" id="ARBA00023180"/>
    </source>
</evidence>
<dbReference type="GO" id="GO:0006508">
    <property type="term" value="P:proteolysis"/>
    <property type="evidence" value="ECO:0007669"/>
    <property type="project" value="TreeGrafter"/>
</dbReference>
<reference key="2">
    <citation type="submission" date="2011-10" db="EMBL/GenBank/DDBJ databases">
        <title>The genome and transcriptome sequence of Clonorchis sinensis provide insights into the carcinogenic liver fluke.</title>
        <authorList>
            <person name="Wang X."/>
            <person name="Huang Y."/>
            <person name="Chen W."/>
            <person name="Liu H."/>
            <person name="Guo L."/>
            <person name="Chen Y."/>
            <person name="Luo F."/>
            <person name="Zhou W."/>
            <person name="Sun J."/>
            <person name="Mao Q."/>
            <person name="Liang P."/>
            <person name="Zhou C."/>
            <person name="Tian Y."/>
            <person name="Men J."/>
            <person name="Lv X."/>
            <person name="Huang L."/>
            <person name="Zhou J."/>
            <person name="Hu Y."/>
            <person name="Li R."/>
            <person name="Zhang F."/>
            <person name="Lei H."/>
            <person name="Li X."/>
            <person name="Hu X."/>
            <person name="Liang C."/>
            <person name="Xu J."/>
            <person name="Wu Z."/>
            <person name="Yu X."/>
        </authorList>
    </citation>
    <scope>NUCLEOTIDE SEQUENCE</scope>
    <source>
        <strain>Henan</strain>
    </source>
</reference>
<feature type="compositionally biased region" description="Polar residues" evidence="6">
    <location>
        <begin position="454"/>
        <end position="470"/>
    </location>
</feature>
<dbReference type="GO" id="GO:0031012">
    <property type="term" value="C:extracellular matrix"/>
    <property type="evidence" value="ECO:0007669"/>
    <property type="project" value="TreeGrafter"/>
</dbReference>
<reference evidence="8" key="1">
    <citation type="journal article" date="2011" name="Genome Biol.">
        <title>The draft genome of the carcinogenic human liver fluke Clonorchis sinensis.</title>
        <authorList>
            <person name="Wang X."/>
            <person name="Chen W."/>
            <person name="Huang Y."/>
            <person name="Sun J."/>
            <person name="Men J."/>
            <person name="Liu H."/>
            <person name="Luo F."/>
            <person name="Guo L."/>
            <person name="Lv X."/>
            <person name="Deng C."/>
            <person name="Zhou C."/>
            <person name="Fan Y."/>
            <person name="Li X."/>
            <person name="Huang L."/>
            <person name="Hu Y."/>
            <person name="Liang C."/>
            <person name="Hu X."/>
            <person name="Xu J."/>
            <person name="Yu X."/>
        </authorList>
    </citation>
    <scope>NUCLEOTIDE SEQUENCE [LARGE SCALE GENOMIC DNA]</scope>
    <source>
        <strain evidence="8">Henan</strain>
    </source>
</reference>
<keyword evidence="3" id="KW-0862">Zinc</keyword>
<evidence type="ECO:0000256" key="2">
    <source>
        <dbReference type="ARBA" id="ARBA00022801"/>
    </source>
</evidence>
<evidence type="ECO:0000313" key="9">
    <source>
        <dbReference type="Proteomes" id="UP000008909"/>
    </source>
</evidence>
<keyword evidence="1" id="KW-0479">Metal-binding</keyword>
<keyword evidence="5" id="KW-0325">Glycoprotein</keyword>
<evidence type="ECO:0000259" key="7">
    <source>
        <dbReference type="Pfam" id="PF17771"/>
    </source>
</evidence>
<dbReference type="Pfam" id="PF17771">
    <property type="entry name" value="ADAMTS_CR_2"/>
    <property type="match status" value="1"/>
</dbReference>
<dbReference type="PANTHER" id="PTHR13723">
    <property type="entry name" value="ADAMTS A DISINTEGRIN AND METALLOPROTEASE WITH THROMBOSPONDIN MOTIFS PROTEASE"/>
    <property type="match status" value="1"/>
</dbReference>
<feature type="domain" description="ADAMTS cysteine-rich" evidence="7">
    <location>
        <begin position="379"/>
        <end position="438"/>
    </location>
</feature>
<evidence type="ECO:0000313" key="8">
    <source>
        <dbReference type="EMBL" id="GAA56210.1"/>
    </source>
</evidence>
<name>G7YTD0_CLOSI</name>
<dbReference type="EMBL" id="DF144185">
    <property type="protein sequence ID" value="GAA56210.1"/>
    <property type="molecule type" value="Genomic_DNA"/>
</dbReference>
<organism evidence="8 9">
    <name type="scientific">Clonorchis sinensis</name>
    <name type="common">Chinese liver fluke</name>
    <dbReference type="NCBI Taxonomy" id="79923"/>
    <lineage>
        <taxon>Eukaryota</taxon>
        <taxon>Metazoa</taxon>
        <taxon>Spiralia</taxon>
        <taxon>Lophotrochozoa</taxon>
        <taxon>Platyhelminthes</taxon>
        <taxon>Trematoda</taxon>
        <taxon>Digenea</taxon>
        <taxon>Opisthorchiida</taxon>
        <taxon>Opisthorchiata</taxon>
        <taxon>Opisthorchiidae</taxon>
        <taxon>Clonorchis</taxon>
    </lineage>
</organism>
<gene>
    <name evidence="8" type="ORF">CLF_110292</name>
</gene>
<dbReference type="Proteomes" id="UP000008909">
    <property type="component" value="Unassembled WGS sequence"/>
</dbReference>
<dbReference type="GO" id="GO:0007229">
    <property type="term" value="P:integrin-mediated signaling pathway"/>
    <property type="evidence" value="ECO:0007669"/>
    <property type="project" value="UniProtKB-KW"/>
</dbReference>
<sequence>MLPAINLIIWVICTPVRIKERNRWTLKEVCDYREAKHGVEQRTNPGAFHSYGSTTPKLRYRRLRRGDYVSLGKRTRIPHQEPLSLHDSGRTIRMDQRRIVVIDGPEPGITGNDPRTTQSISDRSYYIEGGDLGGNGTENNEEQYPVLSFQYTEPHTIELLVVVTERMRQRFGALLNDYLTSTMTTVSSLLRHPSLKTSLELNIVDIILLDRVYSNRNNLEDWSYSKQEQVMARFCRWVNKLRRPTFNWDSAILLNIGLGAKHDFELNSDCGMEEQQLSPDMMEHIGALPAATHGTSVDEFESASPYWPPLRIEDMVRRDTIMSGTLYFDNFPLRWSACSRQAIQDFLESPGASCLRRQDMPSALQTSDWLAKRSQSDLPGSVFSLDQQCQFVLKDHATRFCGHLLPVCRQVYCQDSETGACLPMEAVWAEGSSCGDNRFISGIMQRPIVENSEQHQQADTQQIASQIGQR</sequence>
<feature type="region of interest" description="Disordered" evidence="6">
    <location>
        <begin position="451"/>
        <end position="470"/>
    </location>
</feature>
<proteinExistence type="predicted"/>
<dbReference type="InterPro" id="IPR024079">
    <property type="entry name" value="MetalloPept_cat_dom_sf"/>
</dbReference>
<dbReference type="GO" id="GO:0004222">
    <property type="term" value="F:metalloendopeptidase activity"/>
    <property type="evidence" value="ECO:0007669"/>
    <property type="project" value="TreeGrafter"/>
</dbReference>
<keyword evidence="8" id="KW-0401">Integrin</keyword>
<evidence type="ECO:0000256" key="3">
    <source>
        <dbReference type="ARBA" id="ARBA00022833"/>
    </source>
</evidence>
<dbReference type="GO" id="GO:0030198">
    <property type="term" value="P:extracellular matrix organization"/>
    <property type="evidence" value="ECO:0007669"/>
    <property type="project" value="TreeGrafter"/>
</dbReference>
<keyword evidence="4" id="KW-1015">Disulfide bond</keyword>